<dbReference type="Gene3D" id="1.10.10.10">
    <property type="entry name" value="Winged helix-like DNA-binding domain superfamily/Winged helix DNA-binding domain"/>
    <property type="match status" value="1"/>
</dbReference>
<proteinExistence type="predicted"/>
<feature type="domain" description="Transcription regulator TrmB N-terminal" evidence="1">
    <location>
        <begin position="18"/>
        <end position="76"/>
    </location>
</feature>
<dbReference type="EMBL" id="LT671858">
    <property type="protein sequence ID" value="SIM57521.1"/>
    <property type="molecule type" value="Genomic_DNA"/>
</dbReference>
<dbReference type="OrthoDB" id="9141at2157"/>
<reference evidence="4" key="3">
    <citation type="submission" date="2016-06" db="EMBL/GenBank/DDBJ databases">
        <authorList>
            <person name="Toshchakov V.S."/>
        </authorList>
    </citation>
    <scope>NUCLEOTIDE SEQUENCE [LARGE SCALE GENOMIC DNA]</scope>
    <source>
        <strain>PM4 (JCM 30641</strain>
        <strain evidence="4">\VKM B-2940)</strain>
    </source>
</reference>
<dbReference type="RefSeq" id="WP_021788667.1">
    <property type="nucleotide sequence ID" value="NZ_LT671858.1"/>
</dbReference>
<dbReference type="EMBL" id="LT719092">
    <property type="protein sequence ID" value="SJK84707.1"/>
    <property type="molecule type" value="Genomic_DNA"/>
</dbReference>
<dbReference type="GeneID" id="41588137"/>
<dbReference type="InterPro" id="IPR036390">
    <property type="entry name" value="WH_DNA-bd_sf"/>
</dbReference>
<keyword evidence="4" id="KW-1185">Reference proteome</keyword>
<evidence type="ECO:0000313" key="5">
    <source>
        <dbReference type="Proteomes" id="UP000195607"/>
    </source>
</evidence>
<protein>
    <submittedName>
        <fullName evidence="2">TrmB family transcription regulator</fullName>
    </submittedName>
    <submittedName>
        <fullName evidence="3">TrmB family transcriptional regulator</fullName>
    </submittedName>
</protein>
<evidence type="ECO:0000259" key="1">
    <source>
        <dbReference type="Pfam" id="PF01978"/>
    </source>
</evidence>
<dbReference type="KEGG" id="cdiv:CPM_0860"/>
<sequence length="127" mass="14836">MKITSKLNSDIACCSDLLESVFNFGKTDVEIFYALTPGKWFRIEKISKDIKKDQSTVYRSLQKLISMGFVMRDSRIIENGGYYYEYALSVSSTLDKVIREKIDELTDRLRSLSRDLIRELESREMIQ</sequence>
<accession>A0A1N5U9B7</accession>
<dbReference type="STRING" id="1673428.CPM_0860"/>
<dbReference type="SUPFAM" id="SSF46785">
    <property type="entry name" value="Winged helix' DNA-binding domain"/>
    <property type="match status" value="1"/>
</dbReference>
<dbReference type="InterPro" id="IPR002831">
    <property type="entry name" value="Tscrpt_reg_TrmB_N"/>
</dbReference>
<dbReference type="InterPro" id="IPR036388">
    <property type="entry name" value="WH-like_DNA-bd_sf"/>
</dbReference>
<gene>
    <name evidence="3" type="ORF">CPM_0860</name>
    <name evidence="2" type="ORF">CSP5_0863</name>
</gene>
<name>A0A1N5U9B7_9ARCH</name>
<evidence type="ECO:0000313" key="2">
    <source>
        <dbReference type="EMBL" id="SIM57521.1"/>
    </source>
</evidence>
<reference evidence="3" key="2">
    <citation type="submission" date="2016-06" db="EMBL/GenBank/DDBJ databases">
        <authorList>
            <person name="Olsen C.W."/>
            <person name="Carey S."/>
            <person name="Hinshaw L."/>
            <person name="Karasin A.I."/>
        </authorList>
    </citation>
    <scope>NUCLEOTIDE SEQUENCE [LARGE SCALE GENOMIC DNA]</scope>
    <source>
        <strain evidence="3">PM4</strain>
    </source>
</reference>
<dbReference type="Proteomes" id="UP000195607">
    <property type="component" value="Chromosome I"/>
</dbReference>
<dbReference type="Pfam" id="PF01978">
    <property type="entry name" value="TrmB"/>
    <property type="match status" value="1"/>
</dbReference>
<dbReference type="Proteomes" id="UP000187822">
    <property type="component" value="Chromosome I"/>
</dbReference>
<dbReference type="AlphaFoldDB" id="A0A1N5U9B7"/>
<reference evidence="2 5" key="1">
    <citation type="submission" date="2016-04" db="EMBL/GenBank/DDBJ databases">
        <authorList>
            <person name="Evans L.H."/>
            <person name="Alamgir A."/>
            <person name="Owens N."/>
            <person name="Weber N.D."/>
            <person name="Virtaneva K."/>
            <person name="Barbian K."/>
            <person name="Babar A."/>
            <person name="Rosenke K."/>
        </authorList>
    </citation>
    <scope>NUCLEOTIDE SEQUENCE [LARGE SCALE GENOMIC DNA]</scope>
    <source>
        <strain evidence="2">S5</strain>
        <strain evidence="5">S5(T) (JCM 30642 \VKM B-2941)</strain>
    </source>
</reference>
<evidence type="ECO:0000313" key="3">
    <source>
        <dbReference type="EMBL" id="SJK84707.1"/>
    </source>
</evidence>
<organism evidence="2 5">
    <name type="scientific">Cuniculiplasma divulgatum</name>
    <dbReference type="NCBI Taxonomy" id="1673428"/>
    <lineage>
        <taxon>Archaea</taxon>
        <taxon>Methanobacteriati</taxon>
        <taxon>Thermoplasmatota</taxon>
        <taxon>Thermoplasmata</taxon>
        <taxon>Thermoplasmatales</taxon>
        <taxon>Cuniculiplasmataceae</taxon>
        <taxon>Cuniculiplasma</taxon>
    </lineage>
</organism>
<evidence type="ECO:0000313" key="4">
    <source>
        <dbReference type="Proteomes" id="UP000187822"/>
    </source>
</evidence>